<feature type="region of interest" description="Disordered" evidence="1">
    <location>
        <begin position="68"/>
        <end position="130"/>
    </location>
</feature>
<gene>
    <name evidence="3" type="ORF">SAMN05192568_103637</name>
</gene>
<evidence type="ECO:0000313" key="4">
    <source>
        <dbReference type="Proteomes" id="UP000199048"/>
    </source>
</evidence>
<evidence type="ECO:0000313" key="3">
    <source>
        <dbReference type="EMBL" id="SFM52915.1"/>
    </source>
</evidence>
<organism evidence="3 4">
    <name type="scientific">Methylobacterium pseudosasicola</name>
    <dbReference type="NCBI Taxonomy" id="582667"/>
    <lineage>
        <taxon>Bacteria</taxon>
        <taxon>Pseudomonadati</taxon>
        <taxon>Pseudomonadota</taxon>
        <taxon>Alphaproteobacteria</taxon>
        <taxon>Hyphomicrobiales</taxon>
        <taxon>Methylobacteriaceae</taxon>
        <taxon>Methylobacterium</taxon>
    </lineage>
</organism>
<feature type="compositionally biased region" description="Low complexity" evidence="1">
    <location>
        <begin position="108"/>
        <end position="130"/>
    </location>
</feature>
<dbReference type="PROSITE" id="PS51257">
    <property type="entry name" value="PROKAR_LIPOPROTEIN"/>
    <property type="match status" value="1"/>
</dbReference>
<reference evidence="4" key="1">
    <citation type="submission" date="2016-10" db="EMBL/GenBank/DDBJ databases">
        <authorList>
            <person name="Varghese N."/>
            <person name="Submissions S."/>
        </authorList>
    </citation>
    <scope>NUCLEOTIDE SEQUENCE [LARGE SCALE GENOMIC DNA]</scope>
    <source>
        <strain evidence="4">BL36</strain>
    </source>
</reference>
<dbReference type="AlphaFoldDB" id="A0A1I4RKY7"/>
<feature type="chain" id="PRO_5011555707" evidence="2">
    <location>
        <begin position="20"/>
        <end position="130"/>
    </location>
</feature>
<proteinExistence type="predicted"/>
<evidence type="ECO:0000256" key="1">
    <source>
        <dbReference type="SAM" id="MobiDB-lite"/>
    </source>
</evidence>
<name>A0A1I4RKY7_9HYPH</name>
<keyword evidence="4" id="KW-1185">Reference proteome</keyword>
<dbReference type="Proteomes" id="UP000199048">
    <property type="component" value="Unassembled WGS sequence"/>
</dbReference>
<keyword evidence="2" id="KW-0732">Signal</keyword>
<accession>A0A1I4RKY7</accession>
<sequence>MRSILLLCSLLLLPTQAWAACRCACVRGVMRPICQQTDLVEPICTGLCTDSVRPETVVKPFGGGQQVFNPVEPFDPAPPGLIQKEPNLTTDTRGNPLGTAGVQGGNDALSSSATGGAALSNSATGGAASR</sequence>
<dbReference type="EMBL" id="FOTK01000036">
    <property type="protein sequence ID" value="SFM52915.1"/>
    <property type="molecule type" value="Genomic_DNA"/>
</dbReference>
<evidence type="ECO:0000256" key="2">
    <source>
        <dbReference type="SAM" id="SignalP"/>
    </source>
</evidence>
<protein>
    <submittedName>
        <fullName evidence="3">Uncharacterized protein</fullName>
    </submittedName>
</protein>
<feature type="signal peptide" evidence="2">
    <location>
        <begin position="1"/>
        <end position="19"/>
    </location>
</feature>